<feature type="signal peptide" evidence="2">
    <location>
        <begin position="1"/>
        <end position="24"/>
    </location>
</feature>
<keyword evidence="5" id="KW-1185">Reference proteome</keyword>
<evidence type="ECO:0000256" key="2">
    <source>
        <dbReference type="SAM" id="SignalP"/>
    </source>
</evidence>
<evidence type="ECO:0000256" key="1">
    <source>
        <dbReference type="SAM" id="MobiDB-lite"/>
    </source>
</evidence>
<dbReference type="Gene3D" id="2.40.128.270">
    <property type="match status" value="2"/>
</dbReference>
<proteinExistence type="predicted"/>
<sequence length="261" mass="26628">MRSRHLTPALFALLVIAGCGAEGANTPAEQPKPVDGPRPQGAYAAESAKADNAPRPLVAGTALTLRFADGRLTANAGCNTIGGAVDLSGGTLQASDLSATEMACDVPRHEQDQWLSGLLGAKPVWKLEGDRLTLTSADAEVVLTSVKPATLEGHKWTVDTLVAGESVSSTPDVTQASLTFDGGKVAIETGCNSGSAAYTVNGNVLKFEPPLLTKMACAEGPSAVESAVVAALTDKTEFTIDESTLSLTSGGEGLHLKLAGS</sequence>
<dbReference type="InterPro" id="IPR053147">
    <property type="entry name" value="Hsp_HslJ-like"/>
</dbReference>
<accession>A0A2S6GDH6</accession>
<feature type="domain" description="DUF306" evidence="3">
    <location>
        <begin position="149"/>
        <end position="250"/>
    </location>
</feature>
<keyword evidence="2" id="KW-0732">Signal</keyword>
<dbReference type="PROSITE" id="PS51257">
    <property type="entry name" value="PROKAR_LIPOPROTEIN"/>
    <property type="match status" value="1"/>
</dbReference>
<evidence type="ECO:0000313" key="4">
    <source>
        <dbReference type="EMBL" id="PPK63282.1"/>
    </source>
</evidence>
<dbReference type="RefSeq" id="WP_181043893.1">
    <property type="nucleotide sequence ID" value="NZ_CP154825.1"/>
</dbReference>
<gene>
    <name evidence="4" type="ORF">CLV40_13074</name>
</gene>
<feature type="chain" id="PRO_5038749303" evidence="2">
    <location>
        <begin position="25"/>
        <end position="261"/>
    </location>
</feature>
<dbReference type="Proteomes" id="UP000239203">
    <property type="component" value="Unassembled WGS sequence"/>
</dbReference>
<keyword evidence="4" id="KW-0346">Stress response</keyword>
<dbReference type="InterPro" id="IPR038670">
    <property type="entry name" value="HslJ-like_sf"/>
</dbReference>
<comment type="caution">
    <text evidence="4">The sequence shown here is derived from an EMBL/GenBank/DDBJ whole genome shotgun (WGS) entry which is preliminary data.</text>
</comment>
<name>A0A2S6GDH6_9PSEU</name>
<feature type="region of interest" description="Disordered" evidence="1">
    <location>
        <begin position="26"/>
        <end position="50"/>
    </location>
</feature>
<organism evidence="4 5">
    <name type="scientific">Actinokineospora auranticolor</name>
    <dbReference type="NCBI Taxonomy" id="155976"/>
    <lineage>
        <taxon>Bacteria</taxon>
        <taxon>Bacillati</taxon>
        <taxon>Actinomycetota</taxon>
        <taxon>Actinomycetes</taxon>
        <taxon>Pseudonocardiales</taxon>
        <taxon>Pseudonocardiaceae</taxon>
        <taxon>Actinokineospora</taxon>
    </lineage>
</organism>
<dbReference type="AlphaFoldDB" id="A0A2S6GDH6"/>
<evidence type="ECO:0000259" key="3">
    <source>
        <dbReference type="Pfam" id="PF03724"/>
    </source>
</evidence>
<protein>
    <submittedName>
        <fullName evidence="4">Heat shock protein HslJ</fullName>
    </submittedName>
</protein>
<dbReference type="InterPro" id="IPR005184">
    <property type="entry name" value="DUF306_Meta_HslJ"/>
</dbReference>
<dbReference type="PANTHER" id="PTHR35535">
    <property type="entry name" value="HEAT SHOCK PROTEIN HSLJ"/>
    <property type="match status" value="1"/>
</dbReference>
<evidence type="ECO:0000313" key="5">
    <source>
        <dbReference type="Proteomes" id="UP000239203"/>
    </source>
</evidence>
<dbReference type="Pfam" id="PF03724">
    <property type="entry name" value="META"/>
    <property type="match status" value="2"/>
</dbReference>
<reference evidence="4 5" key="1">
    <citation type="submission" date="2018-02" db="EMBL/GenBank/DDBJ databases">
        <title>Genomic Encyclopedia of Archaeal and Bacterial Type Strains, Phase II (KMG-II): from individual species to whole genera.</title>
        <authorList>
            <person name="Goeker M."/>
        </authorList>
    </citation>
    <scope>NUCLEOTIDE SEQUENCE [LARGE SCALE GENOMIC DNA]</scope>
    <source>
        <strain evidence="4 5">YU 961-1</strain>
    </source>
</reference>
<feature type="domain" description="DUF306" evidence="3">
    <location>
        <begin position="55"/>
        <end position="144"/>
    </location>
</feature>
<dbReference type="PANTHER" id="PTHR35535:SF2">
    <property type="entry name" value="DUF306 DOMAIN-CONTAINING PROTEIN"/>
    <property type="match status" value="1"/>
</dbReference>
<dbReference type="EMBL" id="PTIX01000030">
    <property type="protein sequence ID" value="PPK63282.1"/>
    <property type="molecule type" value="Genomic_DNA"/>
</dbReference>